<evidence type="ECO:0000256" key="2">
    <source>
        <dbReference type="ARBA" id="ARBA00008387"/>
    </source>
</evidence>
<comment type="similarity">
    <text evidence="2">Belongs to the PilY1 family.</text>
</comment>
<feature type="domain" description="PilY1 beta-propeller" evidence="9">
    <location>
        <begin position="621"/>
        <end position="748"/>
    </location>
</feature>
<feature type="signal peptide" evidence="8">
    <location>
        <begin position="1"/>
        <end position="29"/>
    </location>
</feature>
<evidence type="ECO:0000256" key="5">
    <source>
        <dbReference type="ARBA" id="ARBA00022837"/>
    </source>
</evidence>
<gene>
    <name evidence="10" type="ORF">Tel_00835</name>
</gene>
<evidence type="ECO:0000256" key="7">
    <source>
        <dbReference type="SAM" id="MobiDB-lite"/>
    </source>
</evidence>
<evidence type="ECO:0000256" key="6">
    <source>
        <dbReference type="ARBA" id="ARBA00023263"/>
    </source>
</evidence>
<sequence>MSRKKQHVTSATFAYAFTLLTLGLPTAQAAPGTLAQQPLFLTNNVPPNVLFVNDNSFSMSWEILFPGGELGADGRLSENSDNLTPPLIHNTTCTLNSEIDTEEKIAEHYRARQYGRILQISSNECTQTVAEEEWRARTRAYNRLYFDPQRQYEPWPGYNNSSITQAPIDPTTFDWDSESPTAGSYVNLTSDSALLVNGNRSGYYATSEWTNWCASNQSTAGTCKGWRYYTWIDSDSEDDIDEGELSIHWIKDQDDATKQNFANWFTYHRKREYVAKYAIAKVISETNGMRMGTATINLPPEGPSGRVPIQPADSDKETLLDAVFKTDVTARTPLRSALENAGKYYKNGDFFGTAHDPILPDPAGQCQINNTILMTDGYYDGDEFDTPEFATLADAAEFYYQDLRSLEGEQRMHTYTVAFGVQGTLDHDTDVYADDFTWPDPTISDAAKIDDLWHAAVNGNGLFLSGDNSDELVESLRSALNDIDQQIESATSVTGSSFRLDDDSLIYVSRFNAADWTGELLAYSMDSSGNLTLTWSTDSTLANEDHSTREIITFDGADGVAFNWNDGSCSNCISSAMNEALSLTSDGTLDPDLGQARLDYLRGKPSDEFADVAFRPRAALLGDIVNSSAVYVGAPASFYPNSDPFGVEENRFFDFWDANKGRTPLLYVGANDGMLHALNANTGEEVFAYVPETLFADLPLLTDPAYNHRFYVDNTPSVSDVYTNDAWRTVLVGGLGAGGRGVYALDITDPLNQSVSHARRGLRRATGTVGIQPRRRRGPGLQLQPPRHRPDQARLGGHRRQRL</sequence>
<organism evidence="10 11">
    <name type="scientific">Candidatus Tenderia electrophaga</name>
    <dbReference type="NCBI Taxonomy" id="1748243"/>
    <lineage>
        <taxon>Bacteria</taxon>
        <taxon>Pseudomonadati</taxon>
        <taxon>Pseudomonadota</taxon>
        <taxon>Gammaproteobacteria</taxon>
        <taxon>Candidatus Tenderiales</taxon>
        <taxon>Candidatus Tenderiaceae</taxon>
        <taxon>Candidatus Tenderia</taxon>
    </lineage>
</organism>
<evidence type="ECO:0000256" key="1">
    <source>
        <dbReference type="ARBA" id="ARBA00004561"/>
    </source>
</evidence>
<evidence type="ECO:0000256" key="8">
    <source>
        <dbReference type="SAM" id="SignalP"/>
    </source>
</evidence>
<dbReference type="KEGG" id="tee:Tel_00835"/>
<keyword evidence="11" id="KW-1185">Reference proteome</keyword>
<dbReference type="EMBL" id="CP013099">
    <property type="protein sequence ID" value="ALP51798.1"/>
    <property type="molecule type" value="Genomic_DNA"/>
</dbReference>
<keyword evidence="5" id="KW-0106">Calcium</keyword>
<dbReference type="InterPro" id="IPR008707">
    <property type="entry name" value="B-propeller_PilY1"/>
</dbReference>
<name>A0A0S2T9K3_9GAMM</name>
<proteinExistence type="inferred from homology"/>
<feature type="region of interest" description="Disordered" evidence="7">
    <location>
        <begin position="756"/>
        <end position="803"/>
    </location>
</feature>
<evidence type="ECO:0000256" key="3">
    <source>
        <dbReference type="ARBA" id="ARBA00022558"/>
    </source>
</evidence>
<dbReference type="GO" id="GO:0046872">
    <property type="term" value="F:metal ion binding"/>
    <property type="evidence" value="ECO:0007669"/>
    <property type="project" value="UniProtKB-KW"/>
</dbReference>
<feature type="chain" id="PRO_5006604776" description="PilY1 beta-propeller domain-containing protein" evidence="8">
    <location>
        <begin position="30"/>
        <end position="803"/>
    </location>
</feature>
<keyword evidence="6" id="KW-0281">Fimbrium</keyword>
<protein>
    <recommendedName>
        <fullName evidence="9">PilY1 beta-propeller domain-containing protein</fullName>
    </recommendedName>
</protein>
<evidence type="ECO:0000313" key="11">
    <source>
        <dbReference type="Proteomes" id="UP000055136"/>
    </source>
</evidence>
<dbReference type="STRING" id="1748243.Tel_00835"/>
<keyword evidence="3" id="KW-1029">Fimbrium biogenesis</keyword>
<evidence type="ECO:0000259" key="9">
    <source>
        <dbReference type="Pfam" id="PF05567"/>
    </source>
</evidence>
<dbReference type="Gene3D" id="3.40.50.410">
    <property type="entry name" value="von Willebrand factor, type A domain"/>
    <property type="match status" value="1"/>
</dbReference>
<dbReference type="SUPFAM" id="SSF50998">
    <property type="entry name" value="Quinoprotein alcohol dehydrogenase-like"/>
    <property type="match status" value="1"/>
</dbReference>
<accession>A0A0S2T9K3</accession>
<evidence type="ECO:0000256" key="4">
    <source>
        <dbReference type="ARBA" id="ARBA00022723"/>
    </source>
</evidence>
<dbReference type="InterPro" id="IPR011047">
    <property type="entry name" value="Quinoprotein_ADH-like_sf"/>
</dbReference>
<comment type="subcellular location">
    <subcellularLocation>
        <location evidence="1">Fimbrium</location>
    </subcellularLocation>
</comment>
<dbReference type="InterPro" id="IPR036465">
    <property type="entry name" value="vWFA_dom_sf"/>
</dbReference>
<reference evidence="10" key="1">
    <citation type="submission" date="2015-10" db="EMBL/GenBank/DDBJ databases">
        <title>Description of Candidatus Tenderia electrophaga gen. nov, sp. nov., an Uncultivated Electroautotroph from a Biocathode Enrichment.</title>
        <authorList>
            <person name="Eddie B.J."/>
            <person name="Malanoski A.P."/>
            <person name="Wang Z."/>
            <person name="Hall R.J."/>
            <person name="Oh S.D."/>
            <person name="Heiner C."/>
            <person name="Lin B."/>
            <person name="Strycharz-Glaven S.M."/>
        </authorList>
    </citation>
    <scope>NUCLEOTIDE SEQUENCE [LARGE SCALE GENOMIC DNA]</scope>
    <source>
        <strain evidence="10">NRL1</strain>
    </source>
</reference>
<keyword evidence="4" id="KW-0479">Metal-binding</keyword>
<dbReference type="GO" id="GO:0009289">
    <property type="term" value="C:pilus"/>
    <property type="evidence" value="ECO:0007669"/>
    <property type="project" value="UniProtKB-SubCell"/>
</dbReference>
<keyword evidence="8" id="KW-0732">Signal</keyword>
<dbReference type="Proteomes" id="UP000055136">
    <property type="component" value="Chromosome"/>
</dbReference>
<evidence type="ECO:0000313" key="10">
    <source>
        <dbReference type="EMBL" id="ALP51798.1"/>
    </source>
</evidence>
<dbReference type="Pfam" id="PF05567">
    <property type="entry name" value="T4P_PilY1"/>
    <property type="match status" value="1"/>
</dbReference>
<dbReference type="AlphaFoldDB" id="A0A0S2T9K3"/>